<comment type="caution">
    <text evidence="11">The sequence shown here is derived from an EMBL/GenBank/DDBJ whole genome shotgun (WGS) entry which is preliminary data.</text>
</comment>
<evidence type="ECO:0000256" key="1">
    <source>
        <dbReference type="ARBA" id="ARBA00010497"/>
    </source>
</evidence>
<dbReference type="OrthoDB" id="5428259at2759"/>
<dbReference type="SUPFAM" id="SSF48239">
    <property type="entry name" value="Terpenoid cyclases/Protein prenyltransferases"/>
    <property type="match status" value="1"/>
</dbReference>
<comment type="function">
    <text evidence="9">Catalyzes the transfer of a geranylgeranyl moiety from geranylgeranyl diphosphate to both cysteines of proteins with the C-terminal sequence -XXCC, -XCXC and -CCXX.</text>
</comment>
<evidence type="ECO:0000256" key="6">
    <source>
        <dbReference type="ARBA" id="ARBA00022737"/>
    </source>
</evidence>
<evidence type="ECO:0000313" key="12">
    <source>
        <dbReference type="Proteomes" id="UP000015354"/>
    </source>
</evidence>
<evidence type="ECO:0000256" key="5">
    <source>
        <dbReference type="ARBA" id="ARBA00022723"/>
    </source>
</evidence>
<dbReference type="GO" id="GO:0005968">
    <property type="term" value="C:Rab-protein geranylgeranyltransferase complex"/>
    <property type="evidence" value="ECO:0007669"/>
    <property type="project" value="UniProtKB-UniRule"/>
</dbReference>
<dbReference type="Pfam" id="PF00432">
    <property type="entry name" value="Prenyltrans"/>
    <property type="match status" value="1"/>
</dbReference>
<keyword evidence="6" id="KW-0677">Repeat</keyword>
<gene>
    <name evidence="11" type="ORF">STCU_04182</name>
</gene>
<comment type="cofactor">
    <cofactor evidence="9">
        <name>Zn(2+)</name>
        <dbReference type="ChEBI" id="CHEBI:29105"/>
    </cofactor>
    <text evidence="9">Binds 1 zinc ion per subunit.</text>
</comment>
<dbReference type="AlphaFoldDB" id="S9UHC3"/>
<evidence type="ECO:0000256" key="7">
    <source>
        <dbReference type="ARBA" id="ARBA00022833"/>
    </source>
</evidence>
<dbReference type="GO" id="GO:0046872">
    <property type="term" value="F:metal ion binding"/>
    <property type="evidence" value="ECO:0007669"/>
    <property type="project" value="UniProtKB-KW"/>
</dbReference>
<organism evidence="11 12">
    <name type="scientific">Strigomonas culicis</name>
    <dbReference type="NCBI Taxonomy" id="28005"/>
    <lineage>
        <taxon>Eukaryota</taxon>
        <taxon>Discoba</taxon>
        <taxon>Euglenozoa</taxon>
        <taxon>Kinetoplastea</taxon>
        <taxon>Metakinetoplastina</taxon>
        <taxon>Trypanosomatida</taxon>
        <taxon>Trypanosomatidae</taxon>
        <taxon>Strigomonadinae</taxon>
        <taxon>Strigomonas</taxon>
    </lineage>
</organism>
<dbReference type="EC" id="2.5.1.60" evidence="9"/>
<sequence length="319" mass="35343">MTSEIVADLHVAFVHRLDETVLWKAQHLKMSGVYWGIGALQLLGRCDYARQDVLDFVMTCYNEDGGFGGNADHDSHVLYTLSALQLLCIYDALDLIDVDRTAAWIAGMQQQDGCFQGDKWGEVDTRFVYIGLSALQLLGRLHLANVEKAVEWVLQCENWDGGFGVLPGAESHAGQIFCCVGALCIANALDRIDVNRLSAWLAMRQLPSGGLNGRPEKKADVCYSWWIISALSAMQRTTWIDKEALFKYILSCQDKEDGGIADKPGNEADVYHTFFGLCGLSLLGYEGYPLQKVNPVYALPYEVLERLGVPPERGLNAGR</sequence>
<evidence type="ECO:0000259" key="10">
    <source>
        <dbReference type="Pfam" id="PF00432"/>
    </source>
</evidence>
<dbReference type="PANTHER" id="PTHR11774:SF11">
    <property type="entry name" value="GERANYLGERANYL TRANSFERASE TYPE-2 SUBUNIT BETA"/>
    <property type="match status" value="1"/>
</dbReference>
<evidence type="ECO:0000256" key="3">
    <source>
        <dbReference type="ARBA" id="ARBA00022602"/>
    </source>
</evidence>
<dbReference type="FunFam" id="1.50.10.20:FF:000012">
    <property type="entry name" value="Geranylgeranyl transferase type-2 subunit beta"/>
    <property type="match status" value="1"/>
</dbReference>
<dbReference type="InterPro" id="IPR045089">
    <property type="entry name" value="PGGT1B-like"/>
</dbReference>
<dbReference type="InterPro" id="IPR026873">
    <property type="entry name" value="Ptb1"/>
</dbReference>
<keyword evidence="3 9" id="KW-0637">Prenyltransferase</keyword>
<reference evidence="11 12" key="1">
    <citation type="journal article" date="2013" name="PLoS ONE">
        <title>Predicting the Proteins of Angomonas deanei, Strigomonas culicis and Their Respective Endosymbionts Reveals New Aspects of the Trypanosomatidae Family.</title>
        <authorList>
            <person name="Motta M.C."/>
            <person name="Martins A.C."/>
            <person name="de Souza S.S."/>
            <person name="Catta-Preta C.M."/>
            <person name="Silva R."/>
            <person name="Klein C.C."/>
            <person name="de Almeida L.G."/>
            <person name="de Lima Cunha O."/>
            <person name="Ciapina L.P."/>
            <person name="Brocchi M."/>
            <person name="Colabardini A.C."/>
            <person name="de Araujo Lima B."/>
            <person name="Machado C.R."/>
            <person name="de Almeida Soares C.M."/>
            <person name="Probst C.M."/>
            <person name="de Menezes C.B."/>
            <person name="Thompson C.E."/>
            <person name="Bartholomeu D.C."/>
            <person name="Gradia D.F."/>
            <person name="Pavoni D.P."/>
            <person name="Grisard E.C."/>
            <person name="Fantinatti-Garboggini F."/>
            <person name="Marchini F.K."/>
            <person name="Rodrigues-Luiz G.F."/>
            <person name="Wagner G."/>
            <person name="Goldman G.H."/>
            <person name="Fietto J.L."/>
            <person name="Elias M.C."/>
            <person name="Goldman M.H."/>
            <person name="Sagot M.F."/>
            <person name="Pereira M."/>
            <person name="Stoco P.H."/>
            <person name="de Mendonca-Neto R.P."/>
            <person name="Teixeira S.M."/>
            <person name="Maciel T.E."/>
            <person name="de Oliveira Mendes T.A."/>
            <person name="Urmenyi T.P."/>
            <person name="de Souza W."/>
            <person name="Schenkman S."/>
            <person name="de Vasconcelos A.T."/>
        </authorList>
    </citation>
    <scope>NUCLEOTIDE SEQUENCE [LARGE SCALE GENOMIC DNA]</scope>
</reference>
<feature type="domain" description="Prenyltransferase alpha-alpha toroid" evidence="10">
    <location>
        <begin position="9"/>
        <end position="298"/>
    </location>
</feature>
<dbReference type="InterPro" id="IPR001330">
    <property type="entry name" value="Prenyltrans"/>
</dbReference>
<name>S9UHC3_9TRYP</name>
<keyword evidence="7 9" id="KW-0862">Zinc</keyword>
<dbReference type="CDD" id="cd02894">
    <property type="entry name" value="GGTase-II"/>
    <property type="match status" value="1"/>
</dbReference>
<comment type="subunit">
    <text evidence="2">Heterodimer of an alpha and a beta subunit.</text>
</comment>
<keyword evidence="12" id="KW-1185">Reference proteome</keyword>
<proteinExistence type="inferred from homology"/>
<keyword evidence="5 9" id="KW-0479">Metal-binding</keyword>
<dbReference type="GO" id="GO:0004663">
    <property type="term" value="F:Rab geranylgeranyltransferase activity"/>
    <property type="evidence" value="ECO:0007669"/>
    <property type="project" value="UniProtKB-UniRule"/>
</dbReference>
<dbReference type="EMBL" id="ATMH01004182">
    <property type="protein sequence ID" value="EPY30207.1"/>
    <property type="molecule type" value="Genomic_DNA"/>
</dbReference>
<evidence type="ECO:0000256" key="9">
    <source>
        <dbReference type="RuleBase" id="RU365076"/>
    </source>
</evidence>
<evidence type="ECO:0000313" key="11">
    <source>
        <dbReference type="EMBL" id="EPY30207.1"/>
    </source>
</evidence>
<protein>
    <recommendedName>
        <fullName evidence="9">Geranylgeranyl transferase type-2 subunit beta</fullName>
        <ecNumber evidence="9">2.5.1.60</ecNumber>
    </recommendedName>
</protein>
<evidence type="ECO:0000256" key="8">
    <source>
        <dbReference type="ARBA" id="ARBA00047658"/>
    </source>
</evidence>
<comment type="similarity">
    <text evidence="1 9">Belongs to the protein prenyltransferase subunit beta family.</text>
</comment>
<dbReference type="Proteomes" id="UP000015354">
    <property type="component" value="Unassembled WGS sequence"/>
</dbReference>
<dbReference type="InterPro" id="IPR008930">
    <property type="entry name" value="Terpenoid_cyclase/PrenylTrfase"/>
</dbReference>
<dbReference type="GO" id="GO:0072657">
    <property type="term" value="P:protein localization to membrane"/>
    <property type="evidence" value="ECO:0007669"/>
    <property type="project" value="UniProtKB-ARBA"/>
</dbReference>
<dbReference type="PANTHER" id="PTHR11774">
    <property type="entry name" value="GERANYLGERANYL TRANSFERASE TYPE BETA SUBUNIT"/>
    <property type="match status" value="1"/>
</dbReference>
<evidence type="ECO:0000256" key="4">
    <source>
        <dbReference type="ARBA" id="ARBA00022679"/>
    </source>
</evidence>
<accession>S9UHC3</accession>
<keyword evidence="4 9" id="KW-0808">Transferase</keyword>
<evidence type="ECO:0000256" key="2">
    <source>
        <dbReference type="ARBA" id="ARBA00011355"/>
    </source>
</evidence>
<comment type="catalytic activity">
    <reaction evidence="8 9">
        <text>geranylgeranyl diphosphate + L-cysteinyl-[protein] = S-geranylgeranyl-L-cysteinyl-[protein] + diphosphate</text>
        <dbReference type="Rhea" id="RHEA:21240"/>
        <dbReference type="Rhea" id="RHEA-COMP:10131"/>
        <dbReference type="Rhea" id="RHEA-COMP:11537"/>
        <dbReference type="ChEBI" id="CHEBI:29950"/>
        <dbReference type="ChEBI" id="CHEBI:33019"/>
        <dbReference type="ChEBI" id="CHEBI:57533"/>
        <dbReference type="ChEBI" id="CHEBI:86021"/>
        <dbReference type="EC" id="2.5.1.60"/>
    </reaction>
</comment>
<dbReference type="Gene3D" id="1.50.10.20">
    <property type="match status" value="1"/>
</dbReference>